<gene>
    <name evidence="3" type="ORF">BV913_08250</name>
</gene>
<dbReference type="NCBIfam" id="NF041746">
    <property type="entry name" value="Drt2"/>
    <property type="match status" value="1"/>
</dbReference>
<dbReference type="InterPro" id="IPR043502">
    <property type="entry name" value="DNA/RNA_pol_sf"/>
</dbReference>
<dbReference type="RefSeq" id="WP_085418592.1">
    <property type="nucleotide sequence ID" value="NZ_CP091509.1"/>
</dbReference>
<evidence type="ECO:0000313" key="4">
    <source>
        <dbReference type="Proteomes" id="UP000193346"/>
    </source>
</evidence>
<dbReference type="CDD" id="cd01651">
    <property type="entry name" value="RT_G2_intron"/>
    <property type="match status" value="1"/>
</dbReference>
<reference evidence="3 4" key="1">
    <citation type="submission" date="2017-01" db="EMBL/GenBank/DDBJ databases">
        <authorList>
            <person name="Wolfgang W.J."/>
            <person name="Cole J."/>
            <person name="Wroblewski D."/>
            <person name="Mcginnis J."/>
            <person name="Musser K.A."/>
        </authorList>
    </citation>
    <scope>NUCLEOTIDE SEQUENCE [LARGE SCALE GENOMIC DNA]</scope>
    <source>
        <strain evidence="3 4">93087</strain>
    </source>
</reference>
<dbReference type="PANTHER" id="PTHR34047">
    <property type="entry name" value="NUCLEAR INTRON MATURASE 1, MITOCHONDRIAL-RELATED"/>
    <property type="match status" value="1"/>
</dbReference>
<dbReference type="PROSITE" id="PS50878">
    <property type="entry name" value="RT_POL"/>
    <property type="match status" value="1"/>
</dbReference>
<evidence type="ECO:0000259" key="2">
    <source>
        <dbReference type="PROSITE" id="PS50878"/>
    </source>
</evidence>
<accession>A0ABX3WMB3</accession>
<dbReference type="PANTHER" id="PTHR34047:SF8">
    <property type="entry name" value="PROTEIN YKFC"/>
    <property type="match status" value="1"/>
</dbReference>
<evidence type="ECO:0000256" key="1">
    <source>
        <dbReference type="ARBA" id="ARBA00034120"/>
    </source>
</evidence>
<dbReference type="Proteomes" id="UP000193346">
    <property type="component" value="Unassembled WGS sequence"/>
</dbReference>
<feature type="domain" description="Reverse transcriptase" evidence="2">
    <location>
        <begin position="1"/>
        <end position="337"/>
    </location>
</feature>
<dbReference type="SUPFAM" id="SSF56672">
    <property type="entry name" value="DNA/RNA polymerases"/>
    <property type="match status" value="1"/>
</dbReference>
<name>A0ABX3WMB3_9NEIS</name>
<dbReference type="InterPro" id="IPR051083">
    <property type="entry name" value="GrpII_Intron_Splice-Mob/Def"/>
</dbReference>
<protein>
    <recommendedName>
        <fullName evidence="2">Reverse transcriptase domain-containing protein</fullName>
    </recommendedName>
</protein>
<dbReference type="InterPro" id="IPR000477">
    <property type="entry name" value="RT_dom"/>
</dbReference>
<keyword evidence="4" id="KW-1185">Reference proteome</keyword>
<comment type="similarity">
    <text evidence="1">Belongs to the bacterial reverse transcriptase family.</text>
</comment>
<proteinExistence type="inferred from homology"/>
<sequence length="435" mass="50892">MDLPWFKMRGYLHFDTPISLQKANELVSCPERVAKHSFYPFISCTLSVPKLKKNTQGKLTREPKKRVISYASHKDSHIFSYYAYILNDKYEHLLNNSYSSINNSVLAFRKLGQNNINFAQQAFNNIKQAKNCSVIALDISDFFGNLDHKILKQQWCKLLGTHTLPVDHFAVFKAITQYTTISKDILFKEFKISSHTPRSNNRKRICTPEEFRSFRKKHKLSLALPDQNLFIPNKNKGIPQGSPISALLSNIYMIDFDAFCHNKISELGGLYLRYCDDILCIVPTPRVDEIQHLVNQEIMKLKLKIHPTKTEIITFKYDDKKRKVLNDKKLQYLGFILKDESITIRPAAFTKYSKKMKRGVSLAKQTQRKYNIIRSKNALSGKRLFKKKLYSTYSHFGRRNFISYGRRAAEIMESPQIRKQLKPLWKRLQYRIETD</sequence>
<dbReference type="Pfam" id="PF00078">
    <property type="entry name" value="RVT_1"/>
    <property type="match status" value="1"/>
</dbReference>
<evidence type="ECO:0000313" key="3">
    <source>
        <dbReference type="EMBL" id="OSI33842.1"/>
    </source>
</evidence>
<organism evidence="3 4">
    <name type="scientific">Neisseria dumasiana</name>
    <dbReference type="NCBI Taxonomy" id="1931275"/>
    <lineage>
        <taxon>Bacteria</taxon>
        <taxon>Pseudomonadati</taxon>
        <taxon>Pseudomonadota</taxon>
        <taxon>Betaproteobacteria</taxon>
        <taxon>Neisseriales</taxon>
        <taxon>Neisseriaceae</taxon>
        <taxon>Neisseria</taxon>
    </lineage>
</organism>
<dbReference type="EMBL" id="MTAC01000019">
    <property type="protein sequence ID" value="OSI33842.1"/>
    <property type="molecule type" value="Genomic_DNA"/>
</dbReference>
<comment type="caution">
    <text evidence="3">The sequence shown here is derived from an EMBL/GenBank/DDBJ whole genome shotgun (WGS) entry which is preliminary data.</text>
</comment>